<protein>
    <submittedName>
        <fullName evidence="5">Cystathionine beta-synthase</fullName>
    </submittedName>
</protein>
<evidence type="ECO:0000256" key="2">
    <source>
        <dbReference type="ARBA" id="ARBA00007103"/>
    </source>
</evidence>
<dbReference type="OrthoDB" id="9805733at2"/>
<dbReference type="EMBL" id="MWWQ01000005">
    <property type="protein sequence ID" value="OZG53016.1"/>
    <property type="molecule type" value="Genomic_DNA"/>
</dbReference>
<dbReference type="PANTHER" id="PTHR10314">
    <property type="entry name" value="CYSTATHIONINE BETA-SYNTHASE"/>
    <property type="match status" value="1"/>
</dbReference>
<keyword evidence="3" id="KW-0663">Pyridoxal phosphate</keyword>
<proteinExistence type="inferred from homology"/>
<evidence type="ECO:0000259" key="4">
    <source>
        <dbReference type="Pfam" id="PF00291"/>
    </source>
</evidence>
<feature type="domain" description="Tryptophan synthase beta chain-like PALP" evidence="4">
    <location>
        <begin position="7"/>
        <end position="298"/>
    </location>
</feature>
<dbReference type="AlphaFoldDB" id="A0A261F267"/>
<gene>
    <name evidence="5" type="ORF">PSSU_0634</name>
</gene>
<evidence type="ECO:0000313" key="5">
    <source>
        <dbReference type="EMBL" id="OZG53016.1"/>
    </source>
</evidence>
<dbReference type="FunFam" id="3.40.50.1100:FF:000003">
    <property type="entry name" value="Cystathionine beta-synthase"/>
    <property type="match status" value="1"/>
</dbReference>
<dbReference type="Proteomes" id="UP000216454">
    <property type="component" value="Unassembled WGS sequence"/>
</dbReference>
<dbReference type="GO" id="GO:0006534">
    <property type="term" value="P:cysteine metabolic process"/>
    <property type="evidence" value="ECO:0007669"/>
    <property type="project" value="UniProtKB-ARBA"/>
</dbReference>
<keyword evidence="6" id="KW-1185">Reference proteome</keyword>
<sequence length="358" mass="38299">MKIAEQITDLIGNTPLVKLHRVTEGIDATIAVKVEYFNPGGSSKDRIAERIIDAAERDGQLKPGGTIVEPTSGNTGVGLALVAQQRGYNAVFVVPEKVNEAKRAVLRSYGASVVVAPNVEPDDPRSYYNISDRLAEVIPGGYKPNQYFNVNGPESHYRTTGPEIWRDTDGKVTHFVAGMGTCGTMMGVSKYLKEVSNGAVRAIGADPDGSIYSNPSDVHGYKVEGVGEDFYPGIYDPSLVDGFYHVSDLESFAMARRLSREEGLLVGGSSGMAVVGALKMAKAEKLTKDDLVVVLLPDSGRSYMSTIFNDQWLKDNGFGKILEDEAAARGDSTAQQTIDDAIASVQADANAKAAAQGR</sequence>
<dbReference type="FunFam" id="3.40.50.1100:FF:000118">
    <property type="entry name" value="Related to CYS4-cystathionine beta-synthase"/>
    <property type="match status" value="1"/>
</dbReference>
<reference evidence="5 6" key="1">
    <citation type="journal article" date="2017" name="BMC Genomics">
        <title>Comparative genomic and phylogenomic analyses of the Bifidobacteriaceae family.</title>
        <authorList>
            <person name="Lugli G.A."/>
            <person name="Milani C."/>
            <person name="Turroni F."/>
            <person name="Duranti S."/>
            <person name="Mancabelli L."/>
            <person name="Mangifesta M."/>
            <person name="Ferrario C."/>
            <person name="Modesto M."/>
            <person name="Mattarelli P."/>
            <person name="Jiri K."/>
            <person name="van Sinderen D."/>
            <person name="Ventura M."/>
        </authorList>
    </citation>
    <scope>NUCLEOTIDE SEQUENCE [LARGE SCALE GENOMIC DNA]</scope>
    <source>
        <strain evidence="5 6">DSM 24744</strain>
    </source>
</reference>
<dbReference type="RefSeq" id="WP_094690919.1">
    <property type="nucleotide sequence ID" value="NZ_MWWQ01000005.1"/>
</dbReference>
<dbReference type="InterPro" id="IPR050214">
    <property type="entry name" value="Cys_Synth/Cystath_Beta-Synth"/>
</dbReference>
<dbReference type="Pfam" id="PF00291">
    <property type="entry name" value="PALP"/>
    <property type="match status" value="1"/>
</dbReference>
<dbReference type="Gene3D" id="3.40.50.1100">
    <property type="match status" value="2"/>
</dbReference>
<comment type="caution">
    <text evidence="5">The sequence shown here is derived from an EMBL/GenBank/DDBJ whole genome shotgun (WGS) entry which is preliminary data.</text>
</comment>
<comment type="similarity">
    <text evidence="2">Belongs to the cysteine synthase/cystathionine beta-synthase family.</text>
</comment>
<evidence type="ECO:0000256" key="3">
    <source>
        <dbReference type="ARBA" id="ARBA00022898"/>
    </source>
</evidence>
<dbReference type="GO" id="GO:0009069">
    <property type="term" value="P:serine family amino acid metabolic process"/>
    <property type="evidence" value="ECO:0007669"/>
    <property type="project" value="UniProtKB-ARBA"/>
</dbReference>
<dbReference type="InterPro" id="IPR036052">
    <property type="entry name" value="TrpB-like_PALP_sf"/>
</dbReference>
<dbReference type="CDD" id="cd01561">
    <property type="entry name" value="CBS_like"/>
    <property type="match status" value="1"/>
</dbReference>
<comment type="cofactor">
    <cofactor evidence="1">
        <name>pyridoxal 5'-phosphate</name>
        <dbReference type="ChEBI" id="CHEBI:597326"/>
    </cofactor>
</comment>
<evidence type="ECO:0000313" key="6">
    <source>
        <dbReference type="Proteomes" id="UP000216454"/>
    </source>
</evidence>
<name>A0A261F267_9BIFI</name>
<dbReference type="SUPFAM" id="SSF53686">
    <property type="entry name" value="Tryptophan synthase beta subunit-like PLP-dependent enzymes"/>
    <property type="match status" value="1"/>
</dbReference>
<evidence type="ECO:0000256" key="1">
    <source>
        <dbReference type="ARBA" id="ARBA00001933"/>
    </source>
</evidence>
<accession>A0A261F267</accession>
<dbReference type="GO" id="GO:0044272">
    <property type="term" value="P:sulfur compound biosynthetic process"/>
    <property type="evidence" value="ECO:0007669"/>
    <property type="project" value="UniProtKB-ARBA"/>
</dbReference>
<organism evidence="5 6">
    <name type="scientific">Pseudoscardovia suis</name>
    <dbReference type="NCBI Taxonomy" id="987063"/>
    <lineage>
        <taxon>Bacteria</taxon>
        <taxon>Bacillati</taxon>
        <taxon>Actinomycetota</taxon>
        <taxon>Actinomycetes</taxon>
        <taxon>Bifidobacteriales</taxon>
        <taxon>Bifidobacteriaceae</taxon>
        <taxon>Pseudoscardovia</taxon>
    </lineage>
</organism>
<dbReference type="InterPro" id="IPR001926">
    <property type="entry name" value="TrpB-like_PALP"/>
</dbReference>